<evidence type="ECO:0000313" key="13">
    <source>
        <dbReference type="Proteomes" id="UP000199611"/>
    </source>
</evidence>
<reference evidence="12 13" key="1">
    <citation type="submission" date="2016-10" db="EMBL/GenBank/DDBJ databases">
        <authorList>
            <person name="de Groot N.N."/>
        </authorList>
    </citation>
    <scope>NUCLEOTIDE SEQUENCE [LARGE SCALE GENOMIC DNA]</scope>
    <source>
        <strain evidence="12 13">DSM 9990</strain>
    </source>
</reference>
<comment type="similarity">
    <text evidence="2 10">Belongs to the binding-protein-dependent transport system permease family. CysTW subfamily.</text>
</comment>
<keyword evidence="7 9" id="KW-1133">Transmembrane helix</keyword>
<evidence type="ECO:0000256" key="9">
    <source>
        <dbReference type="RuleBase" id="RU363032"/>
    </source>
</evidence>
<feature type="transmembrane region" description="Helical" evidence="9">
    <location>
        <begin position="12"/>
        <end position="33"/>
    </location>
</feature>
<sequence length="293" mass="31946">MKQRSDRIFNLVVKSCAVATLVLVSGLCLTLIINSLPVFRHSGIAFLMNSTWDPLRHRYGAMPFLTGTVITALLGVFVSLPFSLSIAFFLGEYFPTGRLSVFFQSATDLLAGIPSVIYGFWGLLVLAPFIQKLEMKLGVMPYGVGIFTASVILAVMIIPYTASVAREVIRLVPADLKEAAYALGATRWEVLRYVIVPYAHSGIFAGILLALGRAVGETMAVTMVIGNRNEFPKSIFDPANTMASVIANEFAEASDDIYLSALIAVALLLFLFTTIMNIVGRIVIKKLTVREKP</sequence>
<feature type="transmembrane region" description="Helical" evidence="9">
    <location>
        <begin position="257"/>
        <end position="284"/>
    </location>
</feature>
<feature type="domain" description="ABC transmembrane type-1" evidence="11">
    <location>
        <begin position="65"/>
        <end position="280"/>
    </location>
</feature>
<dbReference type="AlphaFoldDB" id="A0A1I4VW87"/>
<feature type="transmembrane region" description="Helical" evidence="9">
    <location>
        <begin position="109"/>
        <end position="130"/>
    </location>
</feature>
<dbReference type="GO" id="GO:0006817">
    <property type="term" value="P:phosphate ion transport"/>
    <property type="evidence" value="ECO:0007669"/>
    <property type="project" value="UniProtKB-KW"/>
</dbReference>
<dbReference type="PANTHER" id="PTHR30425:SF1">
    <property type="entry name" value="PHOSPHATE TRANSPORT SYSTEM PERMEASE PROTEIN PSTC"/>
    <property type="match status" value="1"/>
</dbReference>
<evidence type="ECO:0000256" key="6">
    <source>
        <dbReference type="ARBA" id="ARBA00022692"/>
    </source>
</evidence>
<feature type="transmembrane region" description="Helical" evidence="9">
    <location>
        <begin position="64"/>
        <end position="89"/>
    </location>
</feature>
<evidence type="ECO:0000259" key="11">
    <source>
        <dbReference type="PROSITE" id="PS50928"/>
    </source>
</evidence>
<dbReference type="PROSITE" id="PS50928">
    <property type="entry name" value="ABC_TM1"/>
    <property type="match status" value="1"/>
</dbReference>
<dbReference type="InterPro" id="IPR051124">
    <property type="entry name" value="Phosphate_Transport_Permease"/>
</dbReference>
<comment type="subcellular location">
    <subcellularLocation>
        <location evidence="1 9">Cell membrane</location>
        <topology evidence="1 9">Multi-pass membrane protein</topology>
    </subcellularLocation>
</comment>
<feature type="transmembrane region" description="Helical" evidence="9">
    <location>
        <begin position="190"/>
        <end position="211"/>
    </location>
</feature>
<dbReference type="InterPro" id="IPR035906">
    <property type="entry name" value="MetI-like_sf"/>
</dbReference>
<evidence type="ECO:0000256" key="1">
    <source>
        <dbReference type="ARBA" id="ARBA00004651"/>
    </source>
</evidence>
<keyword evidence="3 9" id="KW-0813">Transport</keyword>
<dbReference type="InterPro" id="IPR011864">
    <property type="entry name" value="Phosphate_PstC"/>
</dbReference>
<keyword evidence="13" id="KW-1185">Reference proteome</keyword>
<dbReference type="PANTHER" id="PTHR30425">
    <property type="entry name" value="PHOSPHATE TRANSPORT SYSTEM PERMEASE PROTEIN PST"/>
    <property type="match status" value="1"/>
</dbReference>
<evidence type="ECO:0000313" key="12">
    <source>
        <dbReference type="EMBL" id="SFN05534.1"/>
    </source>
</evidence>
<dbReference type="InterPro" id="IPR000515">
    <property type="entry name" value="MetI-like"/>
</dbReference>
<evidence type="ECO:0000256" key="4">
    <source>
        <dbReference type="ARBA" id="ARBA00022475"/>
    </source>
</evidence>
<dbReference type="SUPFAM" id="SSF161098">
    <property type="entry name" value="MetI-like"/>
    <property type="match status" value="1"/>
</dbReference>
<keyword evidence="8 9" id="KW-0472">Membrane</keyword>
<dbReference type="GO" id="GO:0005315">
    <property type="term" value="F:phosphate transmembrane transporter activity"/>
    <property type="evidence" value="ECO:0007669"/>
    <property type="project" value="InterPro"/>
</dbReference>
<proteinExistence type="inferred from homology"/>
<keyword evidence="6 9" id="KW-0812">Transmembrane</keyword>
<accession>A0A1I4VW87</accession>
<dbReference type="GO" id="GO:0005886">
    <property type="term" value="C:plasma membrane"/>
    <property type="evidence" value="ECO:0007669"/>
    <property type="project" value="UniProtKB-SubCell"/>
</dbReference>
<feature type="transmembrane region" description="Helical" evidence="9">
    <location>
        <begin position="142"/>
        <end position="162"/>
    </location>
</feature>
<evidence type="ECO:0000256" key="10">
    <source>
        <dbReference type="RuleBase" id="RU363054"/>
    </source>
</evidence>
<dbReference type="NCBIfam" id="TIGR02138">
    <property type="entry name" value="phosphate_pstC"/>
    <property type="match status" value="1"/>
</dbReference>
<evidence type="ECO:0000256" key="2">
    <source>
        <dbReference type="ARBA" id="ARBA00007069"/>
    </source>
</evidence>
<dbReference type="STRING" id="39841.SAMN05660836_02483"/>
<dbReference type="EMBL" id="FOUU01000012">
    <property type="protein sequence ID" value="SFN05534.1"/>
    <property type="molecule type" value="Genomic_DNA"/>
</dbReference>
<dbReference type="Gene3D" id="1.10.3720.10">
    <property type="entry name" value="MetI-like"/>
    <property type="match status" value="1"/>
</dbReference>
<evidence type="ECO:0000256" key="7">
    <source>
        <dbReference type="ARBA" id="ARBA00022989"/>
    </source>
</evidence>
<keyword evidence="5 10" id="KW-0592">Phosphate transport</keyword>
<evidence type="ECO:0000256" key="8">
    <source>
        <dbReference type="ARBA" id="ARBA00023136"/>
    </source>
</evidence>
<gene>
    <name evidence="12" type="ORF">SAMN05660836_02483</name>
</gene>
<name>A0A1I4VW87_9BACT</name>
<protein>
    <recommendedName>
        <fullName evidence="10">Phosphate transport system permease protein</fullName>
    </recommendedName>
</protein>
<keyword evidence="4 10" id="KW-1003">Cell membrane</keyword>
<dbReference type="Proteomes" id="UP000199611">
    <property type="component" value="Unassembled WGS sequence"/>
</dbReference>
<dbReference type="RefSeq" id="WP_177193648.1">
    <property type="nucleotide sequence ID" value="NZ_FOUU01000012.1"/>
</dbReference>
<evidence type="ECO:0000256" key="3">
    <source>
        <dbReference type="ARBA" id="ARBA00022448"/>
    </source>
</evidence>
<dbReference type="Pfam" id="PF00528">
    <property type="entry name" value="BPD_transp_1"/>
    <property type="match status" value="1"/>
</dbReference>
<dbReference type="CDD" id="cd06261">
    <property type="entry name" value="TM_PBP2"/>
    <property type="match status" value="1"/>
</dbReference>
<evidence type="ECO:0000256" key="5">
    <source>
        <dbReference type="ARBA" id="ARBA00022592"/>
    </source>
</evidence>
<comment type="function">
    <text evidence="10">Part of the binding-protein-dependent transport system for phosphate; probably responsible for the translocation of the substrate across the membrane.</text>
</comment>
<organism evidence="12 13">
    <name type="scientific">Thermodesulforhabdus norvegica</name>
    <dbReference type="NCBI Taxonomy" id="39841"/>
    <lineage>
        <taxon>Bacteria</taxon>
        <taxon>Pseudomonadati</taxon>
        <taxon>Thermodesulfobacteriota</taxon>
        <taxon>Syntrophobacteria</taxon>
        <taxon>Syntrophobacterales</taxon>
        <taxon>Thermodesulforhabdaceae</taxon>
        <taxon>Thermodesulforhabdus</taxon>
    </lineage>
</organism>